<dbReference type="Gene3D" id="3.30.565.10">
    <property type="entry name" value="Histidine kinase-like ATPase, C-terminal domain"/>
    <property type="match status" value="1"/>
</dbReference>
<feature type="transmembrane region" description="Helical" evidence="10">
    <location>
        <begin position="43"/>
        <end position="63"/>
    </location>
</feature>
<protein>
    <recommendedName>
        <fullName evidence="3">histidine kinase</fullName>
        <ecNumber evidence="3">2.7.13.3</ecNumber>
    </recommendedName>
</protein>
<organism evidence="12 13">
    <name type="scientific">Rhodobacter maris</name>
    <dbReference type="NCBI Taxonomy" id="446682"/>
    <lineage>
        <taxon>Bacteria</taxon>
        <taxon>Pseudomonadati</taxon>
        <taxon>Pseudomonadota</taxon>
        <taxon>Alphaproteobacteria</taxon>
        <taxon>Rhodobacterales</taxon>
        <taxon>Rhodobacter group</taxon>
        <taxon>Rhodobacter</taxon>
    </lineage>
</organism>
<keyword evidence="6" id="KW-0808">Transferase</keyword>
<dbReference type="Gene3D" id="1.10.287.130">
    <property type="match status" value="1"/>
</dbReference>
<dbReference type="RefSeq" id="WP_097070704.1">
    <property type="nucleotide sequence ID" value="NZ_OBMT01000011.1"/>
</dbReference>
<evidence type="ECO:0000259" key="11">
    <source>
        <dbReference type="PROSITE" id="PS50109"/>
    </source>
</evidence>
<evidence type="ECO:0000256" key="6">
    <source>
        <dbReference type="ARBA" id="ARBA00022679"/>
    </source>
</evidence>
<evidence type="ECO:0000256" key="2">
    <source>
        <dbReference type="ARBA" id="ARBA00004651"/>
    </source>
</evidence>
<gene>
    <name evidence="12" type="ORF">SAMN05877831_1116</name>
</gene>
<dbReference type="InterPro" id="IPR005467">
    <property type="entry name" value="His_kinase_dom"/>
</dbReference>
<evidence type="ECO:0000256" key="1">
    <source>
        <dbReference type="ARBA" id="ARBA00000085"/>
    </source>
</evidence>
<dbReference type="InterPro" id="IPR003661">
    <property type="entry name" value="HisK_dim/P_dom"/>
</dbReference>
<comment type="catalytic activity">
    <reaction evidence="1">
        <text>ATP + protein L-histidine = ADP + protein N-phospho-L-histidine.</text>
        <dbReference type="EC" id="2.7.13.3"/>
    </reaction>
</comment>
<dbReference type="PANTHER" id="PTHR44936:SF10">
    <property type="entry name" value="SENSOR PROTEIN RSTB"/>
    <property type="match status" value="1"/>
</dbReference>
<sequence length="324" mass="34124">MTRRWRPSLAFVLGGALAGTLALSFIGLVALRYLGPILGFKVAAAGLGLTITAATAGLGWLLLRLLLRPIRALEAYARAQESGADAPPPRHFGTRETAATAVRVIAMAEAARDREATIRAFTDHVTHELKPPVAAIRAAAELMQDGGALTPEDARLLGEIDGARVQIEAQLTALRRAAQARELRHLGQSRLADLLPTLRVDFPALQITASGDTLTLPIAAAGLQIVLAQLLRNAAEHGAGRVQLEAALTPEGVSLDITDDGCGISKGNEARVFEPFFTTRRASGGTGMGLAVVRNLLSAHRAGITLCTGQPTRFRILFGGAATY</sequence>
<accession>A0A285SYI1</accession>
<dbReference type="EC" id="2.7.13.3" evidence="3"/>
<dbReference type="Pfam" id="PF00512">
    <property type="entry name" value="HisKA"/>
    <property type="match status" value="1"/>
</dbReference>
<feature type="domain" description="Histidine kinase" evidence="11">
    <location>
        <begin position="124"/>
        <end position="322"/>
    </location>
</feature>
<dbReference type="InterPro" id="IPR036097">
    <property type="entry name" value="HisK_dim/P_sf"/>
</dbReference>
<keyword evidence="13" id="KW-1185">Reference proteome</keyword>
<reference evidence="13" key="1">
    <citation type="submission" date="2017-08" db="EMBL/GenBank/DDBJ databases">
        <authorList>
            <person name="Varghese N."/>
            <person name="Submissions S."/>
        </authorList>
    </citation>
    <scope>NUCLEOTIDE SEQUENCE [LARGE SCALE GENOMIC DNA]</scope>
    <source>
        <strain evidence="13">JA276</strain>
    </source>
</reference>
<keyword evidence="7" id="KW-0547">Nucleotide-binding</keyword>
<evidence type="ECO:0000256" key="4">
    <source>
        <dbReference type="ARBA" id="ARBA00022475"/>
    </source>
</evidence>
<feature type="transmembrane region" description="Helical" evidence="10">
    <location>
        <begin position="9"/>
        <end position="31"/>
    </location>
</feature>
<dbReference type="GO" id="GO:0005886">
    <property type="term" value="C:plasma membrane"/>
    <property type="evidence" value="ECO:0007669"/>
    <property type="project" value="UniProtKB-SubCell"/>
</dbReference>
<keyword evidence="10" id="KW-0812">Transmembrane</keyword>
<dbReference type="AlphaFoldDB" id="A0A285SYI1"/>
<dbReference type="InterPro" id="IPR004358">
    <property type="entry name" value="Sig_transdc_His_kin-like_C"/>
</dbReference>
<dbReference type="PROSITE" id="PS50109">
    <property type="entry name" value="HIS_KIN"/>
    <property type="match status" value="1"/>
</dbReference>
<dbReference type="EMBL" id="OBMT01000011">
    <property type="protein sequence ID" value="SOC13621.1"/>
    <property type="molecule type" value="Genomic_DNA"/>
</dbReference>
<evidence type="ECO:0000256" key="7">
    <source>
        <dbReference type="ARBA" id="ARBA00022741"/>
    </source>
</evidence>
<dbReference type="SUPFAM" id="SSF55874">
    <property type="entry name" value="ATPase domain of HSP90 chaperone/DNA topoisomerase II/histidine kinase"/>
    <property type="match status" value="1"/>
</dbReference>
<keyword evidence="9" id="KW-0067">ATP-binding</keyword>
<evidence type="ECO:0000256" key="9">
    <source>
        <dbReference type="ARBA" id="ARBA00022840"/>
    </source>
</evidence>
<dbReference type="Pfam" id="PF02518">
    <property type="entry name" value="HATPase_c"/>
    <property type="match status" value="1"/>
</dbReference>
<dbReference type="PANTHER" id="PTHR44936">
    <property type="entry name" value="SENSOR PROTEIN CREC"/>
    <property type="match status" value="1"/>
</dbReference>
<dbReference type="InterPro" id="IPR036890">
    <property type="entry name" value="HATPase_C_sf"/>
</dbReference>
<keyword evidence="10" id="KW-1133">Transmembrane helix</keyword>
<keyword evidence="8 12" id="KW-0418">Kinase</keyword>
<dbReference type="OrthoDB" id="9815202at2"/>
<evidence type="ECO:0000313" key="12">
    <source>
        <dbReference type="EMBL" id="SOC13621.1"/>
    </source>
</evidence>
<name>A0A285SYI1_9RHOB</name>
<dbReference type="PRINTS" id="PR00344">
    <property type="entry name" value="BCTRLSENSOR"/>
</dbReference>
<dbReference type="SMART" id="SM00388">
    <property type="entry name" value="HisKA"/>
    <property type="match status" value="1"/>
</dbReference>
<dbReference type="CDD" id="cd00082">
    <property type="entry name" value="HisKA"/>
    <property type="match status" value="1"/>
</dbReference>
<dbReference type="SMART" id="SM00387">
    <property type="entry name" value="HATPase_c"/>
    <property type="match status" value="1"/>
</dbReference>
<dbReference type="InterPro" id="IPR003594">
    <property type="entry name" value="HATPase_dom"/>
</dbReference>
<keyword evidence="4" id="KW-1003">Cell membrane</keyword>
<keyword evidence="5" id="KW-0597">Phosphoprotein</keyword>
<keyword evidence="10" id="KW-0472">Membrane</keyword>
<dbReference type="GO" id="GO:0000155">
    <property type="term" value="F:phosphorelay sensor kinase activity"/>
    <property type="evidence" value="ECO:0007669"/>
    <property type="project" value="InterPro"/>
</dbReference>
<dbReference type="Proteomes" id="UP000219111">
    <property type="component" value="Unassembled WGS sequence"/>
</dbReference>
<comment type="subcellular location">
    <subcellularLocation>
        <location evidence="2">Cell membrane</location>
        <topology evidence="2">Multi-pass membrane protein</topology>
    </subcellularLocation>
</comment>
<evidence type="ECO:0000256" key="3">
    <source>
        <dbReference type="ARBA" id="ARBA00012438"/>
    </source>
</evidence>
<dbReference type="GO" id="GO:0005524">
    <property type="term" value="F:ATP binding"/>
    <property type="evidence" value="ECO:0007669"/>
    <property type="project" value="UniProtKB-KW"/>
</dbReference>
<evidence type="ECO:0000313" key="13">
    <source>
        <dbReference type="Proteomes" id="UP000219111"/>
    </source>
</evidence>
<evidence type="ECO:0000256" key="5">
    <source>
        <dbReference type="ARBA" id="ARBA00022553"/>
    </source>
</evidence>
<dbReference type="InterPro" id="IPR050980">
    <property type="entry name" value="2C_sensor_his_kinase"/>
</dbReference>
<evidence type="ECO:0000256" key="10">
    <source>
        <dbReference type="SAM" id="Phobius"/>
    </source>
</evidence>
<dbReference type="SUPFAM" id="SSF47384">
    <property type="entry name" value="Homodimeric domain of signal transducing histidine kinase"/>
    <property type="match status" value="1"/>
</dbReference>
<evidence type="ECO:0000256" key="8">
    <source>
        <dbReference type="ARBA" id="ARBA00022777"/>
    </source>
</evidence>
<proteinExistence type="predicted"/>